<dbReference type="EMBL" id="SELH01000014">
    <property type="protein sequence ID" value="TWP29478.1"/>
    <property type="molecule type" value="Genomic_DNA"/>
</dbReference>
<feature type="non-terminal residue" evidence="2">
    <location>
        <position position="288"/>
    </location>
</feature>
<keyword evidence="1" id="KW-1133">Transmembrane helix</keyword>
<organism evidence="2 3">
    <name type="scientific">Apibacter muscae</name>
    <dbReference type="NCBI Taxonomy" id="2509004"/>
    <lineage>
        <taxon>Bacteria</taxon>
        <taxon>Pseudomonadati</taxon>
        <taxon>Bacteroidota</taxon>
        <taxon>Flavobacteriia</taxon>
        <taxon>Flavobacteriales</taxon>
        <taxon>Weeksellaceae</taxon>
        <taxon>Apibacter</taxon>
    </lineage>
</organism>
<evidence type="ECO:0000313" key="3">
    <source>
        <dbReference type="Proteomes" id="UP000319499"/>
    </source>
</evidence>
<dbReference type="Pfam" id="PF13306">
    <property type="entry name" value="LRR_5"/>
    <property type="match status" value="2"/>
</dbReference>
<dbReference type="Proteomes" id="UP000319499">
    <property type="component" value="Unassembled WGS sequence"/>
</dbReference>
<sequence length="288" mass="32598">MFTWDSIDNFAMDGESCKNFLIGLLIHELNYKFIKKKLMKRKNYHFLFFLFFVSWSLCWGQTSREYEVTAPGGLESLVSSEKNTITDLTLTGTLNAADFATIRSMAALQNLNLEKANLVDNTLPNSAFYGKKINNLWLPKTLENVEAHAFSSSNIKSLDFSKSPNLSKIGYYAFQNLILTNGNTLDFSHNPKLSNFPLSPDRNEPRSAFCNFKGEVILPNELKVLPNNLFVGFSGKIHLPEELEEIQNYVFASVDGTDNYSIESLDFSKSPNLSKIGYYAFLNLILTN</sequence>
<comment type="caution">
    <text evidence="2">The sequence shown here is derived from an EMBL/GenBank/DDBJ whole genome shotgun (WGS) entry which is preliminary data.</text>
</comment>
<dbReference type="InterPro" id="IPR026906">
    <property type="entry name" value="LRR_5"/>
</dbReference>
<keyword evidence="3" id="KW-1185">Reference proteome</keyword>
<dbReference type="OrthoDB" id="2235251at2"/>
<evidence type="ECO:0000313" key="2">
    <source>
        <dbReference type="EMBL" id="TWP29478.1"/>
    </source>
</evidence>
<keyword evidence="1" id="KW-0812">Transmembrane</keyword>
<dbReference type="InterPro" id="IPR032675">
    <property type="entry name" value="LRR_dom_sf"/>
</dbReference>
<name>A0A563DGW0_9FLAO</name>
<protein>
    <submittedName>
        <fullName evidence="2">Leucine-rich repeat domain-containing protein</fullName>
    </submittedName>
</protein>
<gene>
    <name evidence="2" type="ORF">ETU09_03270</name>
</gene>
<reference evidence="2 3" key="1">
    <citation type="submission" date="2019-02" db="EMBL/GenBank/DDBJ databases">
        <title>Apibacter muscae sp. nov.: a novel member of the house fly microbiota.</title>
        <authorList>
            <person name="Park R."/>
        </authorList>
    </citation>
    <scope>NUCLEOTIDE SEQUENCE [LARGE SCALE GENOMIC DNA]</scope>
    <source>
        <strain evidence="2 3">AL1</strain>
    </source>
</reference>
<evidence type="ECO:0000256" key="1">
    <source>
        <dbReference type="SAM" id="Phobius"/>
    </source>
</evidence>
<dbReference type="AlphaFoldDB" id="A0A563DGW0"/>
<feature type="transmembrane region" description="Helical" evidence="1">
    <location>
        <begin position="44"/>
        <end position="62"/>
    </location>
</feature>
<accession>A0A563DGW0</accession>
<dbReference type="Gene3D" id="3.80.10.10">
    <property type="entry name" value="Ribonuclease Inhibitor"/>
    <property type="match status" value="2"/>
</dbReference>
<keyword evidence="1" id="KW-0472">Membrane</keyword>
<dbReference type="SUPFAM" id="SSF52058">
    <property type="entry name" value="L domain-like"/>
    <property type="match status" value="1"/>
</dbReference>
<proteinExistence type="predicted"/>